<dbReference type="InterPro" id="IPR009000">
    <property type="entry name" value="Transl_B-barrel_sf"/>
</dbReference>
<comment type="similarity">
    <text evidence="1">Belongs to the universal ribosomal protein uL3 family.</text>
</comment>
<feature type="region of interest" description="Disordered" evidence="6">
    <location>
        <begin position="253"/>
        <end position="277"/>
    </location>
</feature>
<organism evidence="7 8">
    <name type="scientific">Candidula unifasciata</name>
    <dbReference type="NCBI Taxonomy" id="100452"/>
    <lineage>
        <taxon>Eukaryota</taxon>
        <taxon>Metazoa</taxon>
        <taxon>Spiralia</taxon>
        <taxon>Lophotrochozoa</taxon>
        <taxon>Mollusca</taxon>
        <taxon>Gastropoda</taxon>
        <taxon>Heterobranchia</taxon>
        <taxon>Euthyneura</taxon>
        <taxon>Panpulmonata</taxon>
        <taxon>Eupulmonata</taxon>
        <taxon>Stylommatophora</taxon>
        <taxon>Helicina</taxon>
        <taxon>Helicoidea</taxon>
        <taxon>Geomitridae</taxon>
        <taxon>Candidula</taxon>
    </lineage>
</organism>
<dbReference type="PANTHER" id="PTHR11229">
    <property type="entry name" value="50S RIBOSOMAL PROTEIN L3"/>
    <property type="match status" value="1"/>
</dbReference>
<dbReference type="PROSITE" id="PS51257">
    <property type="entry name" value="PROKAR_LIPOPROTEIN"/>
    <property type="match status" value="1"/>
</dbReference>
<evidence type="ECO:0000256" key="6">
    <source>
        <dbReference type="SAM" id="MobiDB-lite"/>
    </source>
</evidence>
<dbReference type="AlphaFoldDB" id="A0A8S3ZKC0"/>
<keyword evidence="2" id="KW-0689">Ribosomal protein</keyword>
<dbReference type="SUPFAM" id="SSF50447">
    <property type="entry name" value="Translation proteins"/>
    <property type="match status" value="1"/>
</dbReference>
<protein>
    <recommendedName>
        <fullName evidence="4">Large ribosomal subunit protein uL3m</fullName>
    </recommendedName>
    <alternativeName>
        <fullName evidence="5">39S ribosomal protein L3, mitochondrial</fullName>
    </alternativeName>
</protein>
<dbReference type="PANTHER" id="PTHR11229:SF8">
    <property type="entry name" value="LARGE RIBOSOMAL SUBUNIT PROTEIN UL3M"/>
    <property type="match status" value="1"/>
</dbReference>
<dbReference type="Pfam" id="PF00297">
    <property type="entry name" value="Ribosomal_L3"/>
    <property type="match status" value="1"/>
</dbReference>
<sequence length="380" mass="42738">MAAKSLYSCMRSAQTTLFVSGSCTLRSLLPSSVTCVQQVRHRRYPAFIVRPSIRKPWHVRKWTTKSDGDLIASNEAFVKDVLIDKYTGVGKVESPLKDGPWERNPFVHGTRRTGVLALKLGTTEQYTKEGNVFTVTLLQVLDNHVINYVPPEVYATYPSHRPHQGEKFGLQIVGALSCDPRMFSKAYNNLFMKAGVPPKRWLTRFLITPNAAVQPGTPLCVNHFRVGDHVDVQSRTRDWGFQGVIKRWGMKGMPASHGVTKSHRKMGSTGGGGDKGGIWRGKHMPGIMGNRLSVQHNLKIWRINTKYNILYVTGPAIAGLPHTFVRVSDTLIPTRRIKEEDAGNLPMPTWYPEDETEPIPEELFDEQLFRFTDPSVEITS</sequence>
<gene>
    <name evidence="7" type="ORF">CUNI_LOCUS13743</name>
</gene>
<evidence type="ECO:0000256" key="2">
    <source>
        <dbReference type="ARBA" id="ARBA00022980"/>
    </source>
</evidence>
<dbReference type="Gene3D" id="2.40.30.10">
    <property type="entry name" value="Translation factors"/>
    <property type="match status" value="2"/>
</dbReference>
<dbReference type="GO" id="GO:0003735">
    <property type="term" value="F:structural constituent of ribosome"/>
    <property type="evidence" value="ECO:0007669"/>
    <property type="project" value="InterPro"/>
</dbReference>
<dbReference type="Proteomes" id="UP000678393">
    <property type="component" value="Unassembled WGS sequence"/>
</dbReference>
<evidence type="ECO:0000256" key="5">
    <source>
        <dbReference type="ARBA" id="ARBA00035396"/>
    </source>
</evidence>
<accession>A0A8S3ZKC0</accession>
<name>A0A8S3ZKC0_9EUPU</name>
<dbReference type="InterPro" id="IPR000597">
    <property type="entry name" value="Ribosomal_uL3"/>
</dbReference>
<evidence type="ECO:0000256" key="1">
    <source>
        <dbReference type="ARBA" id="ARBA00006540"/>
    </source>
</evidence>
<comment type="caution">
    <text evidence="7">The sequence shown here is derived from an EMBL/GenBank/DDBJ whole genome shotgun (WGS) entry which is preliminary data.</text>
</comment>
<evidence type="ECO:0000256" key="3">
    <source>
        <dbReference type="ARBA" id="ARBA00023274"/>
    </source>
</evidence>
<dbReference type="OrthoDB" id="274683at2759"/>
<proteinExistence type="inferred from homology"/>
<keyword evidence="8" id="KW-1185">Reference proteome</keyword>
<dbReference type="EMBL" id="CAJHNH020002965">
    <property type="protein sequence ID" value="CAG5128185.1"/>
    <property type="molecule type" value="Genomic_DNA"/>
</dbReference>
<dbReference type="GO" id="GO:0005762">
    <property type="term" value="C:mitochondrial large ribosomal subunit"/>
    <property type="evidence" value="ECO:0007669"/>
    <property type="project" value="TreeGrafter"/>
</dbReference>
<dbReference type="InterPro" id="IPR019927">
    <property type="entry name" value="Ribosomal_uL3_bac/org-type"/>
</dbReference>
<reference evidence="7" key="1">
    <citation type="submission" date="2021-04" db="EMBL/GenBank/DDBJ databases">
        <authorList>
            <consortium name="Molecular Ecology Group"/>
        </authorList>
    </citation>
    <scope>NUCLEOTIDE SEQUENCE</scope>
</reference>
<evidence type="ECO:0000256" key="4">
    <source>
        <dbReference type="ARBA" id="ARBA00035209"/>
    </source>
</evidence>
<keyword evidence="3" id="KW-0687">Ribonucleoprotein</keyword>
<dbReference type="GO" id="GO:0006412">
    <property type="term" value="P:translation"/>
    <property type="evidence" value="ECO:0007669"/>
    <property type="project" value="InterPro"/>
</dbReference>
<evidence type="ECO:0000313" key="8">
    <source>
        <dbReference type="Proteomes" id="UP000678393"/>
    </source>
</evidence>
<feature type="compositionally biased region" description="Gly residues" evidence="6">
    <location>
        <begin position="268"/>
        <end position="277"/>
    </location>
</feature>
<evidence type="ECO:0000313" key="7">
    <source>
        <dbReference type="EMBL" id="CAG5128185.1"/>
    </source>
</evidence>